<dbReference type="InterPro" id="IPR043744">
    <property type="entry name" value="DUF5689"/>
</dbReference>
<protein>
    <submittedName>
        <fullName evidence="3">Choice-of-anchor J domain-containing protein</fullName>
    </submittedName>
</protein>
<accession>A0A9D9NJQ6</accession>
<feature type="domain" description="Endonuclease YhcR N-terminal" evidence="2">
    <location>
        <begin position="287"/>
        <end position="395"/>
    </location>
</feature>
<dbReference type="Gene3D" id="2.60.120.200">
    <property type="match status" value="1"/>
</dbReference>
<evidence type="ECO:0000259" key="2">
    <source>
        <dbReference type="Pfam" id="PF19886"/>
    </source>
</evidence>
<gene>
    <name evidence="3" type="ORF">IAB88_02990</name>
</gene>
<comment type="caution">
    <text evidence="3">The sequence shown here is derived from an EMBL/GenBank/DDBJ whole genome shotgun (WGS) entry which is preliminary data.</text>
</comment>
<reference evidence="3" key="1">
    <citation type="submission" date="2020-10" db="EMBL/GenBank/DDBJ databases">
        <authorList>
            <person name="Gilroy R."/>
        </authorList>
    </citation>
    <scope>NUCLEOTIDE SEQUENCE</scope>
    <source>
        <strain evidence="3">6919</strain>
    </source>
</reference>
<dbReference type="NCBIfam" id="NF038128">
    <property type="entry name" value="choice_anch_J"/>
    <property type="match status" value="1"/>
</dbReference>
<dbReference type="Pfam" id="PF19886">
    <property type="entry name" value="DUF6359"/>
    <property type="match status" value="2"/>
</dbReference>
<dbReference type="PROSITE" id="PS51257">
    <property type="entry name" value="PROKAR_LIPOPROTEIN"/>
    <property type="match status" value="1"/>
</dbReference>
<evidence type="ECO:0000313" key="3">
    <source>
        <dbReference type="EMBL" id="MBO8475940.1"/>
    </source>
</evidence>
<name>A0A9D9NJQ6_9BACT</name>
<sequence>MKHVKLYLTALLFTALGITSCDDNWDTPPLDGPVATIEANTSILELKQAYWIDANNGCDTIETKENGDHIIIKGRVVSSDESGNIYKNMVIDDGTAAITLSIDANSLYNTYRYGQEIVIDATDMYIGNYAGLQQLGSPDYDDYYGWQMARMPLEFFQKHAQLNGFPDPAAVDTLVVSSISSLPTTKDGIIEMQSKLVRFDNVQFDGGGELPFAESETTVSRTISDGTASLTVRNSGYADFYNKLLPEGTGSVVGILGYFNGTWQLTLRSYEDCIFGEQLPGTQGNPYTVTQAIEGQGNNSGWVKGYIVGAVAPGISSVSSSNDIEWAAPFSLPNTLVIAESADVKDYTKCLVIDLPQGSDLRTKANLADNANNLGSEILLKGTFANLYGMAGITENAGTTDEFEFTPVVVVSSIDENFDSYSIAESGDYLDLSADNLLGEGWSLVTVSGSKYWSIRRFDEGGAENNYITCSGFKGTPDFDSWLITPAVNVNDLAEKMLSFRSEVNGYGSTTTVVEVYAMTTNNPETATLTKLNPVLPEAPATGYSAWTQSGNVDLSGFSGKIYIGFRYYATSDANYATWCIDDIKIGVRGEEVVETEGNGTEASPFTVADVIAGATGDDMWVSGYIVGFSNGTDATEDAVFSAENARNNNVLIADNANETDVTKCVCVALPTAIRGAVNLLDNPANLGKKVSVQGDLEALYGIPGVKNTSTYKF</sequence>
<organism evidence="3 4">
    <name type="scientific">Candidatus Limisoma faecipullorum</name>
    <dbReference type="NCBI Taxonomy" id="2840854"/>
    <lineage>
        <taxon>Bacteria</taxon>
        <taxon>Pseudomonadati</taxon>
        <taxon>Bacteroidota</taxon>
        <taxon>Bacteroidia</taxon>
        <taxon>Bacteroidales</taxon>
        <taxon>Candidatus Limisoma</taxon>
    </lineage>
</organism>
<dbReference type="Pfam" id="PF18942">
    <property type="entry name" value="DUF5689"/>
    <property type="match status" value="1"/>
</dbReference>
<feature type="domain" description="DUF5689" evidence="1">
    <location>
        <begin position="39"/>
        <end position="272"/>
    </location>
</feature>
<feature type="domain" description="Endonuclease YhcR N-terminal" evidence="2">
    <location>
        <begin position="606"/>
        <end position="714"/>
    </location>
</feature>
<proteinExistence type="predicted"/>
<dbReference type="EMBL" id="JADIMC010000034">
    <property type="protein sequence ID" value="MBO8475940.1"/>
    <property type="molecule type" value="Genomic_DNA"/>
</dbReference>
<reference evidence="3" key="2">
    <citation type="journal article" date="2021" name="PeerJ">
        <title>Extensive microbial diversity within the chicken gut microbiome revealed by metagenomics and culture.</title>
        <authorList>
            <person name="Gilroy R."/>
            <person name="Ravi A."/>
            <person name="Getino M."/>
            <person name="Pursley I."/>
            <person name="Horton D.L."/>
            <person name="Alikhan N.F."/>
            <person name="Baker D."/>
            <person name="Gharbi K."/>
            <person name="Hall N."/>
            <person name="Watson M."/>
            <person name="Adriaenssens E.M."/>
            <person name="Foster-Nyarko E."/>
            <person name="Jarju S."/>
            <person name="Secka A."/>
            <person name="Antonio M."/>
            <person name="Oren A."/>
            <person name="Chaudhuri R.R."/>
            <person name="La Ragione R."/>
            <person name="Hildebrand F."/>
            <person name="Pallen M.J."/>
        </authorList>
    </citation>
    <scope>NUCLEOTIDE SEQUENCE</scope>
    <source>
        <strain evidence="3">6919</strain>
    </source>
</reference>
<dbReference type="InterPro" id="IPR045939">
    <property type="entry name" value="YhcR_N"/>
</dbReference>
<evidence type="ECO:0000313" key="4">
    <source>
        <dbReference type="Proteomes" id="UP000823598"/>
    </source>
</evidence>
<dbReference type="Proteomes" id="UP000823598">
    <property type="component" value="Unassembled WGS sequence"/>
</dbReference>
<evidence type="ECO:0000259" key="1">
    <source>
        <dbReference type="Pfam" id="PF18942"/>
    </source>
</evidence>
<dbReference type="AlphaFoldDB" id="A0A9D9NJQ6"/>